<protein>
    <submittedName>
        <fullName evidence="1">Uncharacterized protein</fullName>
    </submittedName>
</protein>
<evidence type="ECO:0000313" key="1">
    <source>
        <dbReference type="EMBL" id="EON73953.1"/>
    </source>
</evidence>
<gene>
    <name evidence="1" type="ORF">H131_04799</name>
</gene>
<proteinExistence type="predicted"/>
<dbReference type="RefSeq" id="WP_010857922.1">
    <property type="nucleotide sequence ID" value="NZ_KB933398.1"/>
</dbReference>
<reference evidence="1 2" key="1">
    <citation type="submission" date="2013-04" db="EMBL/GenBank/DDBJ databases">
        <title>Draft genome of the heavy metal tolerant bacterium Lysinibacillus sphaericus strain OT4b.31.</title>
        <authorList>
            <person name="Pena-Montenegro T.D."/>
            <person name="Dussan J."/>
        </authorList>
    </citation>
    <scope>NUCLEOTIDE SEQUENCE [LARGE SCALE GENOMIC DNA]</scope>
    <source>
        <strain evidence="1 2">OT4b.31</strain>
    </source>
</reference>
<evidence type="ECO:0000313" key="2">
    <source>
        <dbReference type="Proteomes" id="UP000013911"/>
    </source>
</evidence>
<sequence>MIPANLELVIDERLYRDQLEKRANEIADEALLLVDVKGLAKKLSMSERFIEEEFLRDPRINLHEVKKNRKRWYFYKPTIEAITEILRTEW</sequence>
<dbReference type="Proteomes" id="UP000013911">
    <property type="component" value="Unassembled WGS sequence"/>
</dbReference>
<accession>R7ZIP3</accession>
<name>R7ZIP3_LYSSH</name>
<dbReference type="HOGENOM" id="CLU_178365_0_0_9"/>
<dbReference type="EMBL" id="AQPX01000008">
    <property type="protein sequence ID" value="EON73953.1"/>
    <property type="molecule type" value="Genomic_DNA"/>
</dbReference>
<dbReference type="eggNOG" id="ENOG5033BQY">
    <property type="taxonomic scope" value="Bacteria"/>
</dbReference>
<comment type="caution">
    <text evidence="1">The sequence shown here is derived from an EMBL/GenBank/DDBJ whole genome shotgun (WGS) entry which is preliminary data.</text>
</comment>
<dbReference type="PATRIC" id="fig|1285586.5.peg.972"/>
<organism evidence="1 2">
    <name type="scientific">Lysinibacillus sphaericus OT4b.31</name>
    <dbReference type="NCBI Taxonomy" id="1285586"/>
    <lineage>
        <taxon>Bacteria</taxon>
        <taxon>Bacillati</taxon>
        <taxon>Bacillota</taxon>
        <taxon>Bacilli</taxon>
        <taxon>Bacillales</taxon>
        <taxon>Bacillaceae</taxon>
        <taxon>Lysinibacillus</taxon>
    </lineage>
</organism>
<dbReference type="OrthoDB" id="2645220at2"/>
<dbReference type="AlphaFoldDB" id="R7ZIP3"/>